<reference evidence="1" key="1">
    <citation type="journal article" date="2021" name="PeerJ">
        <title>Extensive microbial diversity within the chicken gut microbiome revealed by metagenomics and culture.</title>
        <authorList>
            <person name="Gilroy R."/>
            <person name="Ravi A."/>
            <person name="Getino M."/>
            <person name="Pursley I."/>
            <person name="Horton D.L."/>
            <person name="Alikhan N.F."/>
            <person name="Baker D."/>
            <person name="Gharbi K."/>
            <person name="Hall N."/>
            <person name="Watson M."/>
            <person name="Adriaenssens E.M."/>
            <person name="Foster-Nyarko E."/>
            <person name="Jarju S."/>
            <person name="Secka A."/>
            <person name="Antonio M."/>
            <person name="Oren A."/>
            <person name="Chaudhuri R.R."/>
            <person name="La Ragione R."/>
            <person name="Hildebrand F."/>
            <person name="Pallen M.J."/>
        </authorList>
    </citation>
    <scope>NUCLEOTIDE SEQUENCE</scope>
    <source>
        <strain evidence="1">ChiHecolR3B27-1887</strain>
    </source>
</reference>
<dbReference type="EMBL" id="DXBZ01000096">
    <property type="protein sequence ID" value="HIZ18470.1"/>
    <property type="molecule type" value="Genomic_DNA"/>
</dbReference>
<evidence type="ECO:0000313" key="2">
    <source>
        <dbReference type="Proteomes" id="UP000824029"/>
    </source>
</evidence>
<reference evidence="1" key="2">
    <citation type="submission" date="2021-04" db="EMBL/GenBank/DDBJ databases">
        <authorList>
            <person name="Gilroy R."/>
        </authorList>
    </citation>
    <scope>NUCLEOTIDE SEQUENCE</scope>
    <source>
        <strain evidence="1">ChiHecolR3B27-1887</strain>
    </source>
</reference>
<sequence length="135" mass="15419">MSEKLKPCPFCGGEAHLVDDYSSEHDHTFYQVWHDCTTNPGTIRHAYGHALSLQISTPWCANEKDAVLLWNRRDGSACEQRRTRRTCNVKSSYMEWETGDYSYLEVELSCGHAFTWDDGTPPDYCPYCGAKVVSK</sequence>
<organism evidence="1 2">
    <name type="scientific">Candidatus Olsenella stercoravium</name>
    <dbReference type="NCBI Taxonomy" id="2838713"/>
    <lineage>
        <taxon>Bacteria</taxon>
        <taxon>Bacillati</taxon>
        <taxon>Actinomycetota</taxon>
        <taxon>Coriobacteriia</taxon>
        <taxon>Coriobacteriales</taxon>
        <taxon>Atopobiaceae</taxon>
        <taxon>Olsenella</taxon>
    </lineage>
</organism>
<dbReference type="AlphaFoldDB" id="A0A9D2DK56"/>
<evidence type="ECO:0000313" key="1">
    <source>
        <dbReference type="EMBL" id="HIZ18470.1"/>
    </source>
</evidence>
<gene>
    <name evidence="1" type="ORF">IAA22_05125</name>
</gene>
<dbReference type="Pfam" id="PF14354">
    <property type="entry name" value="Lar_restr_allev"/>
    <property type="match status" value="1"/>
</dbReference>
<name>A0A9D2DK56_9ACTN</name>
<proteinExistence type="predicted"/>
<protein>
    <submittedName>
        <fullName evidence="1">Lar family restriction alleviation protein</fullName>
    </submittedName>
</protein>
<accession>A0A9D2DK56</accession>
<dbReference type="Proteomes" id="UP000824029">
    <property type="component" value="Unassembled WGS sequence"/>
</dbReference>
<comment type="caution">
    <text evidence="1">The sequence shown here is derived from an EMBL/GenBank/DDBJ whole genome shotgun (WGS) entry which is preliminary data.</text>
</comment>